<dbReference type="InterPro" id="IPR001810">
    <property type="entry name" value="F-box_dom"/>
</dbReference>
<dbReference type="Pfam" id="PF12937">
    <property type="entry name" value="F-box-like"/>
    <property type="match status" value="1"/>
</dbReference>
<feature type="domain" description="F-box" evidence="1">
    <location>
        <begin position="4"/>
        <end position="46"/>
    </location>
</feature>
<accession>A0A8H4EUX6</accession>
<gene>
    <name evidence="2" type="ORF">F8M41_013746</name>
</gene>
<dbReference type="EMBL" id="WTPW01000029">
    <property type="protein sequence ID" value="KAF0557219.1"/>
    <property type="molecule type" value="Genomic_DNA"/>
</dbReference>
<dbReference type="AlphaFoldDB" id="A0A8H4EUX6"/>
<dbReference type="OrthoDB" id="2350118at2759"/>
<dbReference type="InterPro" id="IPR036047">
    <property type="entry name" value="F-box-like_dom_sf"/>
</dbReference>
<sequence>MIPLPNECLHGIFSNIKGQHNNLFSCLLVNRQWCVNVLPILWNELDVFWNWKLVRTCLLALNSEERAQLEPFKIILPKESKLLFEYTSYIKTIKIDSDDGFRKLNIL</sequence>
<dbReference type="Proteomes" id="UP000439903">
    <property type="component" value="Unassembled WGS sequence"/>
</dbReference>
<name>A0A8H4EUX6_GIGMA</name>
<keyword evidence="3" id="KW-1185">Reference proteome</keyword>
<evidence type="ECO:0000259" key="1">
    <source>
        <dbReference type="Pfam" id="PF12937"/>
    </source>
</evidence>
<evidence type="ECO:0000313" key="3">
    <source>
        <dbReference type="Proteomes" id="UP000439903"/>
    </source>
</evidence>
<proteinExistence type="predicted"/>
<organism evidence="2 3">
    <name type="scientific">Gigaspora margarita</name>
    <dbReference type="NCBI Taxonomy" id="4874"/>
    <lineage>
        <taxon>Eukaryota</taxon>
        <taxon>Fungi</taxon>
        <taxon>Fungi incertae sedis</taxon>
        <taxon>Mucoromycota</taxon>
        <taxon>Glomeromycotina</taxon>
        <taxon>Glomeromycetes</taxon>
        <taxon>Diversisporales</taxon>
        <taxon>Gigasporaceae</taxon>
        <taxon>Gigaspora</taxon>
    </lineage>
</organism>
<reference evidence="2 3" key="1">
    <citation type="journal article" date="2019" name="Environ. Microbiol.">
        <title>At the nexus of three kingdoms: the genome of the mycorrhizal fungus Gigaspora margarita provides insights into plant, endobacterial and fungal interactions.</title>
        <authorList>
            <person name="Venice F."/>
            <person name="Ghignone S."/>
            <person name="Salvioli di Fossalunga A."/>
            <person name="Amselem J."/>
            <person name="Novero M."/>
            <person name="Xianan X."/>
            <person name="Sedzielewska Toro K."/>
            <person name="Morin E."/>
            <person name="Lipzen A."/>
            <person name="Grigoriev I.V."/>
            <person name="Henrissat B."/>
            <person name="Martin F.M."/>
            <person name="Bonfante P."/>
        </authorList>
    </citation>
    <scope>NUCLEOTIDE SEQUENCE [LARGE SCALE GENOMIC DNA]</scope>
    <source>
        <strain evidence="2 3">BEG34</strain>
    </source>
</reference>
<evidence type="ECO:0000313" key="2">
    <source>
        <dbReference type="EMBL" id="KAF0557219.1"/>
    </source>
</evidence>
<dbReference type="SUPFAM" id="SSF81383">
    <property type="entry name" value="F-box domain"/>
    <property type="match status" value="1"/>
</dbReference>
<comment type="caution">
    <text evidence="2">The sequence shown here is derived from an EMBL/GenBank/DDBJ whole genome shotgun (WGS) entry which is preliminary data.</text>
</comment>
<protein>
    <submittedName>
        <fullName evidence="2">RNI-like protein</fullName>
    </submittedName>
</protein>